<evidence type="ECO:0000256" key="4">
    <source>
        <dbReference type="ARBA" id="ARBA00022692"/>
    </source>
</evidence>
<keyword evidence="3" id="KW-1003">Cell membrane</keyword>
<evidence type="ECO:0000313" key="12">
    <source>
        <dbReference type="Proteomes" id="UP000253951"/>
    </source>
</evidence>
<evidence type="ECO:0000256" key="6">
    <source>
        <dbReference type="ARBA" id="ARBA00023136"/>
    </source>
</evidence>
<dbReference type="InterPro" id="IPR049278">
    <property type="entry name" value="MS_channel_C"/>
</dbReference>
<dbReference type="EMBL" id="CP031188">
    <property type="protein sequence ID" value="AXG73377.1"/>
    <property type="molecule type" value="Genomic_DNA"/>
</dbReference>
<dbReference type="InterPro" id="IPR006685">
    <property type="entry name" value="MscS_channel_2nd"/>
</dbReference>
<dbReference type="InterPro" id="IPR049142">
    <property type="entry name" value="MS_channel_1st"/>
</dbReference>
<dbReference type="PANTHER" id="PTHR30221">
    <property type="entry name" value="SMALL-CONDUCTANCE MECHANOSENSITIVE CHANNEL"/>
    <property type="match status" value="1"/>
</dbReference>
<dbReference type="InterPro" id="IPR008910">
    <property type="entry name" value="MSC_TM_helix"/>
</dbReference>
<name>A0A345H9W7_9FLAO</name>
<feature type="transmembrane region" description="Helical" evidence="7">
    <location>
        <begin position="22"/>
        <end position="39"/>
    </location>
</feature>
<accession>A0A345H9W7</accession>
<dbReference type="Gene3D" id="2.30.30.60">
    <property type="match status" value="1"/>
</dbReference>
<evidence type="ECO:0000256" key="3">
    <source>
        <dbReference type="ARBA" id="ARBA00022475"/>
    </source>
</evidence>
<dbReference type="InterPro" id="IPR006686">
    <property type="entry name" value="MscS_channel_CS"/>
</dbReference>
<evidence type="ECO:0000256" key="5">
    <source>
        <dbReference type="ARBA" id="ARBA00022989"/>
    </source>
</evidence>
<comment type="similarity">
    <text evidence="2">Belongs to the MscS (TC 1.A.23) family.</text>
</comment>
<dbReference type="Pfam" id="PF00924">
    <property type="entry name" value="MS_channel_2nd"/>
    <property type="match status" value="1"/>
</dbReference>
<dbReference type="Gene3D" id="1.10.287.1260">
    <property type="match status" value="1"/>
</dbReference>
<dbReference type="PROSITE" id="PS01246">
    <property type="entry name" value="UPF0003"/>
    <property type="match status" value="1"/>
</dbReference>
<evidence type="ECO:0000259" key="9">
    <source>
        <dbReference type="Pfam" id="PF21082"/>
    </source>
</evidence>
<keyword evidence="5 7" id="KW-1133">Transmembrane helix</keyword>
<feature type="transmembrane region" description="Helical" evidence="7">
    <location>
        <begin position="89"/>
        <end position="119"/>
    </location>
</feature>
<dbReference type="Pfam" id="PF05552">
    <property type="entry name" value="MS_channel_1st_1"/>
    <property type="match status" value="1"/>
</dbReference>
<dbReference type="InterPro" id="IPR045275">
    <property type="entry name" value="MscS_archaea/bacteria_type"/>
</dbReference>
<dbReference type="InterPro" id="IPR011014">
    <property type="entry name" value="MscS_channel_TM-2"/>
</dbReference>
<evidence type="ECO:0000313" key="11">
    <source>
        <dbReference type="EMBL" id="AXG73377.1"/>
    </source>
</evidence>
<dbReference type="AlphaFoldDB" id="A0A345H9W7"/>
<evidence type="ECO:0000259" key="10">
    <source>
        <dbReference type="Pfam" id="PF21088"/>
    </source>
</evidence>
<dbReference type="SUPFAM" id="SSF82689">
    <property type="entry name" value="Mechanosensitive channel protein MscS (YggB), C-terminal domain"/>
    <property type="match status" value="1"/>
</dbReference>
<feature type="domain" description="Mechanosensitive ion channel MscS C-terminal" evidence="9">
    <location>
        <begin position="179"/>
        <end position="260"/>
    </location>
</feature>
<dbReference type="KEGG" id="fat:DVK85_03670"/>
<dbReference type="InterPro" id="IPR011066">
    <property type="entry name" value="MscS_channel_C_sf"/>
</dbReference>
<dbReference type="Pfam" id="PF21082">
    <property type="entry name" value="MS_channel_3rd"/>
    <property type="match status" value="1"/>
</dbReference>
<dbReference type="GO" id="GO:0005886">
    <property type="term" value="C:plasma membrane"/>
    <property type="evidence" value="ECO:0007669"/>
    <property type="project" value="UniProtKB-SubCell"/>
</dbReference>
<evidence type="ECO:0000256" key="7">
    <source>
        <dbReference type="SAM" id="Phobius"/>
    </source>
</evidence>
<dbReference type="SUPFAM" id="SSF50182">
    <property type="entry name" value="Sm-like ribonucleoproteins"/>
    <property type="match status" value="1"/>
</dbReference>
<gene>
    <name evidence="11" type="ORF">DVK85_03670</name>
</gene>
<proteinExistence type="inferred from homology"/>
<evidence type="ECO:0000256" key="1">
    <source>
        <dbReference type="ARBA" id="ARBA00004651"/>
    </source>
</evidence>
<comment type="subcellular location">
    <subcellularLocation>
        <location evidence="1">Cell membrane</location>
        <topology evidence="1">Multi-pass membrane protein</topology>
    </subcellularLocation>
</comment>
<keyword evidence="4 7" id="KW-0812">Transmembrane</keyword>
<dbReference type="SUPFAM" id="SSF82861">
    <property type="entry name" value="Mechanosensitive channel protein MscS (YggB), transmembrane region"/>
    <property type="match status" value="1"/>
</dbReference>
<organism evidence="11 12">
    <name type="scientific">Flavobacterium arcticum</name>
    <dbReference type="NCBI Taxonomy" id="1784713"/>
    <lineage>
        <taxon>Bacteria</taxon>
        <taxon>Pseudomonadati</taxon>
        <taxon>Bacteroidota</taxon>
        <taxon>Flavobacteriia</taxon>
        <taxon>Flavobacteriales</taxon>
        <taxon>Flavobacteriaceae</taxon>
        <taxon>Flavobacterium</taxon>
    </lineage>
</organism>
<dbReference type="PANTHER" id="PTHR30221:SF1">
    <property type="entry name" value="SMALL-CONDUCTANCE MECHANOSENSITIVE CHANNEL"/>
    <property type="match status" value="1"/>
</dbReference>
<dbReference type="Proteomes" id="UP000253951">
    <property type="component" value="Chromosome"/>
</dbReference>
<dbReference type="OrthoDB" id="9809206at2"/>
<feature type="domain" description="Mechanosensitive ion channel transmembrane helices 2/3" evidence="10">
    <location>
        <begin position="64"/>
        <end position="104"/>
    </location>
</feature>
<dbReference type="Gene3D" id="3.30.70.100">
    <property type="match status" value="1"/>
</dbReference>
<feature type="transmembrane region" description="Helical" evidence="7">
    <location>
        <begin position="60"/>
        <end position="83"/>
    </location>
</feature>
<evidence type="ECO:0000256" key="2">
    <source>
        <dbReference type="ARBA" id="ARBA00008017"/>
    </source>
</evidence>
<dbReference type="RefSeq" id="WP_114677138.1">
    <property type="nucleotide sequence ID" value="NZ_CP031188.1"/>
</dbReference>
<keyword evidence="12" id="KW-1185">Reference proteome</keyword>
<dbReference type="InterPro" id="IPR010920">
    <property type="entry name" value="LSM_dom_sf"/>
</dbReference>
<feature type="domain" description="Mechanosensitive ion channel MscS" evidence="8">
    <location>
        <begin position="106"/>
        <end position="172"/>
    </location>
</feature>
<dbReference type="GO" id="GO:0008381">
    <property type="term" value="F:mechanosensitive monoatomic ion channel activity"/>
    <property type="evidence" value="ECO:0007669"/>
    <property type="project" value="InterPro"/>
</dbReference>
<keyword evidence="6 7" id="KW-0472">Membrane</keyword>
<sequence>MNSLEDIIDKLSESLLNFMPNLIKAIAILVIGIIAIKFLRWIMKRIMNRNPESDPTLIKFAMNILTWGLRVILIVMVIGALGIETSAFVAVLGAAGLAIGLSLQGSLSNFAGGVLIILFKPFRVGDFIQAQGEGGTVMEIQILYTRLLTPTNQVIYIPNGSLSNGNITNYSKEPIRKADLTIGVGYNSDIRQVKSILKRVIEMDKNILKDPEPVIRVRELADSSVNFQIFAWATNENYWQMLSDFKENAKIELDKEGIEIPFPQRDLNVKYLQEKKS</sequence>
<protein>
    <submittedName>
        <fullName evidence="11">Mechanosensitive ion channel family protein</fullName>
    </submittedName>
</protein>
<dbReference type="InterPro" id="IPR023408">
    <property type="entry name" value="MscS_beta-dom_sf"/>
</dbReference>
<reference evidence="11 12" key="1">
    <citation type="submission" date="2018-07" db="EMBL/GenBank/DDBJ databases">
        <title>Complete genome sequence of Flavobacterium arcticum type strain SM1502T.</title>
        <authorList>
            <person name="Li Y."/>
            <person name="Li D.-D."/>
        </authorList>
    </citation>
    <scope>NUCLEOTIDE SEQUENCE [LARGE SCALE GENOMIC DNA]</scope>
    <source>
        <strain evidence="11 12">SM1502</strain>
    </source>
</reference>
<dbReference type="Pfam" id="PF21088">
    <property type="entry name" value="MS_channel_1st"/>
    <property type="match status" value="1"/>
</dbReference>
<evidence type="ECO:0000259" key="8">
    <source>
        <dbReference type="Pfam" id="PF00924"/>
    </source>
</evidence>